<accession>E1QEI5</accession>
<keyword evidence="3" id="KW-1185">Reference proteome</keyword>
<evidence type="ECO:0000259" key="1">
    <source>
        <dbReference type="Pfam" id="PF01936"/>
    </source>
</evidence>
<organism evidence="2 3">
    <name type="scientific">Desulfarculus baarsii (strain ATCC 33931 / DSM 2075 / LMG 7858 / VKM B-1802 / 2st14)</name>
    <dbReference type="NCBI Taxonomy" id="644282"/>
    <lineage>
        <taxon>Bacteria</taxon>
        <taxon>Pseudomonadati</taxon>
        <taxon>Thermodesulfobacteriota</taxon>
        <taxon>Desulfarculia</taxon>
        <taxon>Desulfarculales</taxon>
        <taxon>Desulfarculaceae</taxon>
        <taxon>Desulfarculus</taxon>
    </lineage>
</organism>
<dbReference type="PANTHER" id="PTHR35458:SF8">
    <property type="entry name" value="SLR0650 PROTEIN"/>
    <property type="match status" value="1"/>
</dbReference>
<dbReference type="OrthoDB" id="9794137at2"/>
<name>E1QEI5_DESB2</name>
<dbReference type="HOGENOM" id="CLU_071591_1_1_7"/>
<evidence type="ECO:0000313" key="3">
    <source>
        <dbReference type="Proteomes" id="UP000009047"/>
    </source>
</evidence>
<dbReference type="AlphaFoldDB" id="E1QEI5"/>
<dbReference type="Proteomes" id="UP000009047">
    <property type="component" value="Chromosome"/>
</dbReference>
<dbReference type="Pfam" id="PF01936">
    <property type="entry name" value="NYN"/>
    <property type="match status" value="1"/>
</dbReference>
<proteinExistence type="predicted"/>
<evidence type="ECO:0000313" key="2">
    <source>
        <dbReference type="EMBL" id="ADK83971.1"/>
    </source>
</evidence>
<dbReference type="GO" id="GO:0004540">
    <property type="term" value="F:RNA nuclease activity"/>
    <property type="evidence" value="ECO:0007669"/>
    <property type="project" value="InterPro"/>
</dbReference>
<dbReference type="InterPro" id="IPR047140">
    <property type="entry name" value="LabA"/>
</dbReference>
<dbReference type="RefSeq" id="WP_013257426.1">
    <property type="nucleotide sequence ID" value="NC_014365.1"/>
</dbReference>
<protein>
    <recommendedName>
        <fullName evidence="1">NYN domain-containing protein</fullName>
    </recommendedName>
</protein>
<reference evidence="2 3" key="1">
    <citation type="journal article" date="2010" name="Stand. Genomic Sci.">
        <title>Complete genome sequence of Desulfarculus baarsii type strain (2st14).</title>
        <authorList>
            <person name="Sun H."/>
            <person name="Spring S."/>
            <person name="Lapidus A."/>
            <person name="Davenport K."/>
            <person name="Del Rio T.G."/>
            <person name="Tice H."/>
            <person name="Nolan M."/>
            <person name="Copeland A."/>
            <person name="Cheng J.F."/>
            <person name="Lucas S."/>
            <person name="Tapia R."/>
            <person name="Goodwin L."/>
            <person name="Pitluck S."/>
            <person name="Ivanova N."/>
            <person name="Pagani I."/>
            <person name="Mavromatis K."/>
            <person name="Ovchinnikova G."/>
            <person name="Pati A."/>
            <person name="Chen A."/>
            <person name="Palaniappan K."/>
            <person name="Hauser L."/>
            <person name="Chang Y.J."/>
            <person name="Jeffries C.D."/>
            <person name="Detter J.C."/>
            <person name="Han C."/>
            <person name="Rohde M."/>
            <person name="Brambilla E."/>
            <person name="Goker M."/>
            <person name="Woyke T."/>
            <person name="Bristow J."/>
            <person name="Eisen J.A."/>
            <person name="Markowitz V."/>
            <person name="Hugenholtz P."/>
            <person name="Kyrpides N.C."/>
            <person name="Klenk H.P."/>
            <person name="Land M."/>
        </authorList>
    </citation>
    <scope>NUCLEOTIDE SEQUENCE [LARGE SCALE GENOMIC DNA]</scope>
    <source>
        <strain evidence="3">ATCC 33931 / DSM 2075 / LMG 7858 / VKM B-1802 / 2st14</strain>
    </source>
</reference>
<feature type="domain" description="NYN" evidence="1">
    <location>
        <begin position="5"/>
        <end position="156"/>
    </location>
</feature>
<dbReference type="InterPro" id="IPR021139">
    <property type="entry name" value="NYN"/>
</dbReference>
<dbReference type="eggNOG" id="COG1432">
    <property type="taxonomic scope" value="Bacteria"/>
</dbReference>
<dbReference type="PANTHER" id="PTHR35458">
    <property type="entry name" value="SLR0755 PROTEIN"/>
    <property type="match status" value="1"/>
</dbReference>
<dbReference type="EMBL" id="CP002085">
    <property type="protein sequence ID" value="ADK83971.1"/>
    <property type="molecule type" value="Genomic_DNA"/>
</dbReference>
<sequence>MHDKRVAVLIDGGYMDKILYEAGSMKVSFSRLANKLARGKPLLRTYYYHCLPHLSQRPTPEEQTFYANKERFFNALRRLDDFEVRLGHLAPRGWDNAGNRILEQKGVDVYLAVDVCRLSYTGSVSEIILVAGDGDLAPAVALAKDLGIKVCLWFGESPSTRVSEQLWYICDQRRALDVAILEECLLSPAPERRDNDAGQL</sequence>
<dbReference type="Gene3D" id="3.40.50.1010">
    <property type="entry name" value="5'-nuclease"/>
    <property type="match status" value="1"/>
</dbReference>
<dbReference type="STRING" id="644282.Deba_0599"/>
<gene>
    <name evidence="2" type="ordered locus">Deba_0599</name>
</gene>
<dbReference type="KEGG" id="dbr:Deba_0599"/>